<dbReference type="EMBL" id="NUIQ01000004">
    <property type="protein sequence ID" value="PGO82456.1"/>
    <property type="molecule type" value="Genomic_DNA"/>
</dbReference>
<feature type="transmembrane region" description="Helical" evidence="4">
    <location>
        <begin position="7"/>
        <end position="29"/>
    </location>
</feature>
<organism evidence="6 7">
    <name type="scientific">Bacillus cereus</name>
    <dbReference type="NCBI Taxonomy" id="1396"/>
    <lineage>
        <taxon>Bacteria</taxon>
        <taxon>Bacillati</taxon>
        <taxon>Bacillota</taxon>
        <taxon>Bacilli</taxon>
        <taxon>Bacillales</taxon>
        <taxon>Bacillaceae</taxon>
        <taxon>Bacillus</taxon>
        <taxon>Bacillus cereus group</taxon>
    </lineage>
</organism>
<dbReference type="Pfam" id="PF22842">
    <property type="entry name" value="Pel9A-like_beta_helix"/>
    <property type="match status" value="1"/>
</dbReference>
<dbReference type="InterPro" id="IPR053868">
    <property type="entry name" value="Pel9A-like_beta_helix"/>
</dbReference>
<dbReference type="Gene3D" id="2.160.20.10">
    <property type="entry name" value="Single-stranded right-handed beta-helix, Pectin lyase-like"/>
    <property type="match status" value="1"/>
</dbReference>
<evidence type="ECO:0000313" key="7">
    <source>
        <dbReference type="Proteomes" id="UP000223834"/>
    </source>
</evidence>
<dbReference type="PANTHER" id="PTHR40088:SF2">
    <property type="entry name" value="SECRETED SUGAR HYDROLASE"/>
    <property type="match status" value="1"/>
</dbReference>
<comment type="caution">
    <text evidence="6">The sequence shown here is derived from an EMBL/GenBank/DDBJ whole genome shotgun (WGS) entry which is preliminary data.</text>
</comment>
<evidence type="ECO:0000256" key="1">
    <source>
        <dbReference type="ARBA" id="ARBA00004613"/>
    </source>
</evidence>
<evidence type="ECO:0000256" key="3">
    <source>
        <dbReference type="ARBA" id="ARBA00022729"/>
    </source>
</evidence>
<comment type="subcellular location">
    <subcellularLocation>
        <location evidence="1">Secreted</location>
    </subcellularLocation>
</comment>
<sequence length="146" mass="15651">MVIQKKIWDFILIKMVLSVVILSVLFVILPEKIVQASGNIYYVSTTGNDSNDGTSLSAPFQTIQHAASIASAGDTVYIRGGTYREIVTPVNSGTSGNPITYQSYNDETAIISGNDVVTGWSLDSGNIYKAPINWNLGAGNQVFVDG</sequence>
<protein>
    <recommendedName>
        <fullName evidence="5">Pel9A-like right handed beta-helix region domain-containing protein</fullName>
    </recommendedName>
</protein>
<evidence type="ECO:0000313" key="6">
    <source>
        <dbReference type="EMBL" id="PGO82456.1"/>
    </source>
</evidence>
<dbReference type="SUPFAM" id="SSF51126">
    <property type="entry name" value="Pectin lyase-like"/>
    <property type="match status" value="1"/>
</dbReference>
<keyword evidence="3" id="KW-0732">Signal</keyword>
<feature type="domain" description="Pel9A-like right handed beta-helix region" evidence="5">
    <location>
        <begin position="36"/>
        <end position="90"/>
    </location>
</feature>
<dbReference type="GO" id="GO:0005576">
    <property type="term" value="C:extracellular region"/>
    <property type="evidence" value="ECO:0007669"/>
    <property type="project" value="UniProtKB-SubCell"/>
</dbReference>
<dbReference type="InterPro" id="IPR011050">
    <property type="entry name" value="Pectin_lyase_fold/virulence"/>
</dbReference>
<dbReference type="PANTHER" id="PTHR40088">
    <property type="entry name" value="PECTATE LYASE (EUROFUNG)"/>
    <property type="match status" value="1"/>
</dbReference>
<dbReference type="InterPro" id="IPR012334">
    <property type="entry name" value="Pectin_lyas_fold"/>
</dbReference>
<name>A0A9X7CGF1_BACCE</name>
<feature type="non-terminal residue" evidence="6">
    <location>
        <position position="146"/>
    </location>
</feature>
<dbReference type="RefSeq" id="WP_142343250.1">
    <property type="nucleotide sequence ID" value="NZ_NUIQ01000004.1"/>
</dbReference>
<keyword evidence="4" id="KW-0472">Membrane</keyword>
<dbReference type="Proteomes" id="UP000223834">
    <property type="component" value="Unassembled WGS sequence"/>
</dbReference>
<keyword evidence="2" id="KW-0964">Secreted</keyword>
<reference evidence="6 7" key="1">
    <citation type="submission" date="2017-09" db="EMBL/GenBank/DDBJ databases">
        <title>Large-scale bioinformatics analysis of Bacillus genomes uncovers conserved roles of natural products in bacterial physiology.</title>
        <authorList>
            <consortium name="Agbiome Team Llc"/>
            <person name="Bleich R.M."/>
            <person name="Grubbs K.J."/>
            <person name="Santa Maria K.C."/>
            <person name="Allen S.E."/>
            <person name="Farag S."/>
            <person name="Shank E.A."/>
            <person name="Bowers A."/>
        </authorList>
    </citation>
    <scope>NUCLEOTIDE SEQUENCE [LARGE SCALE GENOMIC DNA]</scope>
    <source>
        <strain evidence="6 7">AFS049141</strain>
    </source>
</reference>
<keyword evidence="4" id="KW-1133">Transmembrane helix</keyword>
<dbReference type="GO" id="GO:0016837">
    <property type="term" value="F:carbon-oxygen lyase activity, acting on polysaccharides"/>
    <property type="evidence" value="ECO:0007669"/>
    <property type="project" value="TreeGrafter"/>
</dbReference>
<evidence type="ECO:0000256" key="2">
    <source>
        <dbReference type="ARBA" id="ARBA00022525"/>
    </source>
</evidence>
<keyword evidence="4" id="KW-0812">Transmembrane</keyword>
<proteinExistence type="predicted"/>
<accession>A0A9X7CGF1</accession>
<evidence type="ECO:0000256" key="4">
    <source>
        <dbReference type="SAM" id="Phobius"/>
    </source>
</evidence>
<dbReference type="AlphaFoldDB" id="A0A9X7CGF1"/>
<evidence type="ECO:0000259" key="5">
    <source>
        <dbReference type="Pfam" id="PF22842"/>
    </source>
</evidence>
<gene>
    <name evidence="6" type="ORF">CN980_00085</name>
</gene>
<dbReference type="InterPro" id="IPR052052">
    <property type="entry name" value="Polysaccharide_Lyase_9"/>
</dbReference>